<organism evidence="1 2">
    <name type="scientific">Pisolithus microcarpus 441</name>
    <dbReference type="NCBI Taxonomy" id="765257"/>
    <lineage>
        <taxon>Eukaryota</taxon>
        <taxon>Fungi</taxon>
        <taxon>Dikarya</taxon>
        <taxon>Basidiomycota</taxon>
        <taxon>Agaricomycotina</taxon>
        <taxon>Agaricomycetes</taxon>
        <taxon>Agaricomycetidae</taxon>
        <taxon>Boletales</taxon>
        <taxon>Sclerodermatineae</taxon>
        <taxon>Pisolithaceae</taxon>
        <taxon>Pisolithus</taxon>
    </lineage>
</organism>
<dbReference type="AlphaFoldDB" id="A0A0C9XMU0"/>
<protein>
    <submittedName>
        <fullName evidence="1">Uncharacterized protein</fullName>
    </submittedName>
</protein>
<name>A0A0C9XMU0_9AGAM</name>
<evidence type="ECO:0000313" key="2">
    <source>
        <dbReference type="Proteomes" id="UP000054018"/>
    </source>
</evidence>
<dbReference type="HOGENOM" id="CLU_1619688_0_0_1"/>
<sequence length="164" mass="17795">MTIADWHVIDVFLQVLVGSSSQFQLCRGHADCHVIGCLVTASTCTIVDGHVIACLLTGTCTSNAFRARHIQSGLKSLLHGPSINKVALVATAVLIILEHSFYLWYNKKPGNPLLTAFEQYIGSPLTANVDNAVGKAIKENEDHEVLCNAIFDIVLQNRLSQSHG</sequence>
<accession>A0A0C9XMU0</accession>
<dbReference type="OrthoDB" id="2671741at2759"/>
<reference evidence="1 2" key="1">
    <citation type="submission" date="2014-04" db="EMBL/GenBank/DDBJ databases">
        <authorList>
            <consortium name="DOE Joint Genome Institute"/>
            <person name="Kuo A."/>
            <person name="Kohler A."/>
            <person name="Costa M.D."/>
            <person name="Nagy L.G."/>
            <person name="Floudas D."/>
            <person name="Copeland A."/>
            <person name="Barry K.W."/>
            <person name="Cichocki N."/>
            <person name="Veneault-Fourrey C."/>
            <person name="LaButti K."/>
            <person name="Lindquist E.A."/>
            <person name="Lipzen A."/>
            <person name="Lundell T."/>
            <person name="Morin E."/>
            <person name="Murat C."/>
            <person name="Sun H."/>
            <person name="Tunlid A."/>
            <person name="Henrissat B."/>
            <person name="Grigoriev I.V."/>
            <person name="Hibbett D.S."/>
            <person name="Martin F."/>
            <person name="Nordberg H.P."/>
            <person name="Cantor M.N."/>
            <person name="Hua S.X."/>
        </authorList>
    </citation>
    <scope>NUCLEOTIDE SEQUENCE [LARGE SCALE GENOMIC DNA]</scope>
    <source>
        <strain evidence="1 2">441</strain>
    </source>
</reference>
<reference evidence="2" key="2">
    <citation type="submission" date="2015-01" db="EMBL/GenBank/DDBJ databases">
        <title>Evolutionary Origins and Diversification of the Mycorrhizal Mutualists.</title>
        <authorList>
            <consortium name="DOE Joint Genome Institute"/>
            <consortium name="Mycorrhizal Genomics Consortium"/>
            <person name="Kohler A."/>
            <person name="Kuo A."/>
            <person name="Nagy L.G."/>
            <person name="Floudas D."/>
            <person name="Copeland A."/>
            <person name="Barry K.W."/>
            <person name="Cichocki N."/>
            <person name="Veneault-Fourrey C."/>
            <person name="LaButti K."/>
            <person name="Lindquist E.A."/>
            <person name="Lipzen A."/>
            <person name="Lundell T."/>
            <person name="Morin E."/>
            <person name="Murat C."/>
            <person name="Riley R."/>
            <person name="Ohm R."/>
            <person name="Sun H."/>
            <person name="Tunlid A."/>
            <person name="Henrissat B."/>
            <person name="Grigoriev I.V."/>
            <person name="Hibbett D.S."/>
            <person name="Martin F."/>
        </authorList>
    </citation>
    <scope>NUCLEOTIDE SEQUENCE [LARGE SCALE GENOMIC DNA]</scope>
    <source>
        <strain evidence="2">441</strain>
    </source>
</reference>
<dbReference type="Proteomes" id="UP000054018">
    <property type="component" value="Unassembled WGS sequence"/>
</dbReference>
<proteinExistence type="predicted"/>
<keyword evidence="2" id="KW-1185">Reference proteome</keyword>
<gene>
    <name evidence="1" type="ORF">PISMIDRAFT_25485</name>
</gene>
<dbReference type="EMBL" id="KN833977">
    <property type="protein sequence ID" value="KIK13730.1"/>
    <property type="molecule type" value="Genomic_DNA"/>
</dbReference>
<evidence type="ECO:0000313" key="1">
    <source>
        <dbReference type="EMBL" id="KIK13730.1"/>
    </source>
</evidence>